<gene>
    <name evidence="3" type="ORF">GCM10009111_27340</name>
</gene>
<dbReference type="PANTHER" id="PTHR34220">
    <property type="entry name" value="SENSOR HISTIDINE KINASE YPDA"/>
    <property type="match status" value="1"/>
</dbReference>
<feature type="transmembrane region" description="Helical" evidence="1">
    <location>
        <begin position="43"/>
        <end position="64"/>
    </location>
</feature>
<feature type="transmembrane region" description="Helical" evidence="1">
    <location>
        <begin position="117"/>
        <end position="139"/>
    </location>
</feature>
<keyword evidence="4" id="KW-1185">Reference proteome</keyword>
<evidence type="ECO:0000313" key="4">
    <source>
        <dbReference type="Proteomes" id="UP001500021"/>
    </source>
</evidence>
<keyword evidence="1" id="KW-0812">Transmembrane</keyword>
<organism evidence="3 4">
    <name type="scientific">Colwellia asteriadis</name>
    <dbReference type="NCBI Taxonomy" id="517723"/>
    <lineage>
        <taxon>Bacteria</taxon>
        <taxon>Pseudomonadati</taxon>
        <taxon>Pseudomonadota</taxon>
        <taxon>Gammaproteobacteria</taxon>
        <taxon>Alteromonadales</taxon>
        <taxon>Colwelliaceae</taxon>
        <taxon>Colwellia</taxon>
    </lineage>
</organism>
<dbReference type="PANTHER" id="PTHR34220:SF7">
    <property type="entry name" value="SENSOR HISTIDINE KINASE YPDA"/>
    <property type="match status" value="1"/>
</dbReference>
<dbReference type="InterPro" id="IPR050640">
    <property type="entry name" value="Bact_2-comp_sensor_kinase"/>
</dbReference>
<evidence type="ECO:0000313" key="3">
    <source>
        <dbReference type="EMBL" id="GAA0821010.1"/>
    </source>
</evidence>
<keyword evidence="3" id="KW-0808">Transferase</keyword>
<evidence type="ECO:0000259" key="2">
    <source>
        <dbReference type="Pfam" id="PF06580"/>
    </source>
</evidence>
<dbReference type="Pfam" id="PF06580">
    <property type="entry name" value="His_kinase"/>
    <property type="match status" value="1"/>
</dbReference>
<protein>
    <submittedName>
        <fullName evidence="3">Histidine kinase</fullName>
    </submittedName>
</protein>
<sequence>MNSKIGYYLCQVIGTLLFFSFIAWAGISSHIEEGKAIDLIDELLTFIKLVTLSFLISHFFVRAYIKKHLTTKASTFKVYGAAVLCAATVGMIAHTIFGLAFGDGEKAYLAFSSLSKSFIVNGLFFTLWSLLYLGIGSIIDRARIKQQLKDHELASLMNQINPHFLFNSLNTIRGMIYEDKEKSAELVTKLSTLFRYNLSNDTKAHTSLAGELEVCQHYLAIEDIRLGDRLTLAFDISPESKNAKIPTMGLLTLVENAIKHGISNLQQGGTLVVNSRVEDNKLLVQVSNPFKKQLVKSGTQVGIKNLQQRISLIFGTEGMLTNNTDEANYTVNLTLPYEPV</sequence>
<accession>A0ABN1L9E8</accession>
<keyword evidence="1" id="KW-1133">Transmembrane helix</keyword>
<feature type="transmembrane region" description="Helical" evidence="1">
    <location>
        <begin position="7"/>
        <end position="31"/>
    </location>
</feature>
<evidence type="ECO:0000256" key="1">
    <source>
        <dbReference type="SAM" id="Phobius"/>
    </source>
</evidence>
<proteinExistence type="predicted"/>
<feature type="domain" description="Signal transduction histidine kinase internal region" evidence="2">
    <location>
        <begin position="152"/>
        <end position="230"/>
    </location>
</feature>
<dbReference type="SUPFAM" id="SSF55874">
    <property type="entry name" value="ATPase domain of HSP90 chaperone/DNA topoisomerase II/histidine kinase"/>
    <property type="match status" value="1"/>
</dbReference>
<reference evidence="3 4" key="1">
    <citation type="journal article" date="2019" name="Int. J. Syst. Evol. Microbiol.">
        <title>The Global Catalogue of Microorganisms (GCM) 10K type strain sequencing project: providing services to taxonomists for standard genome sequencing and annotation.</title>
        <authorList>
            <consortium name="The Broad Institute Genomics Platform"/>
            <consortium name="The Broad Institute Genome Sequencing Center for Infectious Disease"/>
            <person name="Wu L."/>
            <person name="Ma J."/>
        </authorList>
    </citation>
    <scope>NUCLEOTIDE SEQUENCE [LARGE SCALE GENOMIC DNA]</scope>
    <source>
        <strain evidence="3 4">JCM 15608</strain>
    </source>
</reference>
<dbReference type="InterPro" id="IPR036890">
    <property type="entry name" value="HATPase_C_sf"/>
</dbReference>
<dbReference type="GO" id="GO:0016301">
    <property type="term" value="F:kinase activity"/>
    <property type="evidence" value="ECO:0007669"/>
    <property type="project" value="UniProtKB-KW"/>
</dbReference>
<dbReference type="Gene3D" id="3.30.565.10">
    <property type="entry name" value="Histidine kinase-like ATPase, C-terminal domain"/>
    <property type="match status" value="1"/>
</dbReference>
<feature type="transmembrane region" description="Helical" evidence="1">
    <location>
        <begin position="76"/>
        <end position="97"/>
    </location>
</feature>
<dbReference type="InterPro" id="IPR010559">
    <property type="entry name" value="Sig_transdc_His_kin_internal"/>
</dbReference>
<dbReference type="RefSeq" id="WP_343818152.1">
    <property type="nucleotide sequence ID" value="NZ_BAAAFA010000009.1"/>
</dbReference>
<dbReference type="Proteomes" id="UP001500021">
    <property type="component" value="Unassembled WGS sequence"/>
</dbReference>
<name>A0ABN1L9E8_9GAMM</name>
<keyword evidence="3" id="KW-0418">Kinase</keyword>
<comment type="caution">
    <text evidence="3">The sequence shown here is derived from an EMBL/GenBank/DDBJ whole genome shotgun (WGS) entry which is preliminary data.</text>
</comment>
<dbReference type="EMBL" id="BAAAFA010000009">
    <property type="protein sequence ID" value="GAA0821010.1"/>
    <property type="molecule type" value="Genomic_DNA"/>
</dbReference>
<keyword evidence="1" id="KW-0472">Membrane</keyword>